<organism evidence="3 4">
    <name type="scientific">Actinoallomurus iriomotensis</name>
    <dbReference type="NCBI Taxonomy" id="478107"/>
    <lineage>
        <taxon>Bacteria</taxon>
        <taxon>Bacillati</taxon>
        <taxon>Actinomycetota</taxon>
        <taxon>Actinomycetes</taxon>
        <taxon>Streptosporangiales</taxon>
        <taxon>Thermomonosporaceae</taxon>
        <taxon>Actinoallomurus</taxon>
    </lineage>
</organism>
<keyword evidence="2" id="KW-0472">Membrane</keyword>
<keyword evidence="2" id="KW-1133">Transmembrane helix</keyword>
<gene>
    <name evidence="3" type="ORF">Airi01_017330</name>
</gene>
<protein>
    <recommendedName>
        <fullName evidence="5">CU044_5270 family protein</fullName>
    </recommendedName>
</protein>
<evidence type="ECO:0008006" key="5">
    <source>
        <dbReference type="Google" id="ProtNLM"/>
    </source>
</evidence>
<keyword evidence="2" id="KW-0812">Transmembrane</keyword>
<dbReference type="RefSeq" id="WP_285618797.1">
    <property type="nucleotide sequence ID" value="NZ_BSTJ01000001.1"/>
</dbReference>
<accession>A0A9W6RCV3</accession>
<sequence length="404" mass="43168">MNPDETGHDAGAEMTFTDPMTTLADHVGTLAEDGYRRRRAADLARIAAAGRAPARADRPILPARHRRVRPILAGVAVAAAAAVAAGVLAVPDDTPGPGRATPSASTPRTLDARSVLLAGAEYAAKQPATAHGAYWYSQIREVERARQPGKGVKTHGTSANGAPRSGPYFPFHAYVSITWENWDPYQQGRPSRMVDRDIRSGFATPADKAAWQRAGSPSLTDMKPFSADSHTDDDPYLELGPKGTTMAGLAKLPTTAAGLRRMVLADRNRRIAQLAKYHAQYQELSIIEDILDAGIAIINAPAPPKVRAAAYRMLATQKGIRDIGSARDGLGRSGAALAVRIEAHTMHGLQRNEEHLIIEPGSARILAREYYPIGADGAVASEPDHSTLMITDGWTDRIGVPAHG</sequence>
<dbReference type="AlphaFoldDB" id="A0A9W6RCV3"/>
<feature type="transmembrane region" description="Helical" evidence="2">
    <location>
        <begin position="71"/>
        <end position="90"/>
    </location>
</feature>
<dbReference type="Proteomes" id="UP001165135">
    <property type="component" value="Unassembled WGS sequence"/>
</dbReference>
<evidence type="ECO:0000256" key="1">
    <source>
        <dbReference type="SAM" id="MobiDB-lite"/>
    </source>
</evidence>
<evidence type="ECO:0000313" key="3">
    <source>
        <dbReference type="EMBL" id="GLY73466.1"/>
    </source>
</evidence>
<proteinExistence type="predicted"/>
<name>A0A9W6RCV3_9ACTN</name>
<evidence type="ECO:0000313" key="4">
    <source>
        <dbReference type="Proteomes" id="UP001165135"/>
    </source>
</evidence>
<reference evidence="3" key="1">
    <citation type="submission" date="2023-03" db="EMBL/GenBank/DDBJ databases">
        <title>Actinoallomurus iriomotensis NBRC 103681.</title>
        <authorList>
            <person name="Ichikawa N."/>
            <person name="Sato H."/>
            <person name="Tonouchi N."/>
        </authorList>
    </citation>
    <scope>NUCLEOTIDE SEQUENCE</scope>
    <source>
        <strain evidence="3">NBRC 103681</strain>
    </source>
</reference>
<comment type="caution">
    <text evidence="3">The sequence shown here is derived from an EMBL/GenBank/DDBJ whole genome shotgun (WGS) entry which is preliminary data.</text>
</comment>
<evidence type="ECO:0000256" key="2">
    <source>
        <dbReference type="SAM" id="Phobius"/>
    </source>
</evidence>
<dbReference type="EMBL" id="BSTJ01000001">
    <property type="protein sequence ID" value="GLY73466.1"/>
    <property type="molecule type" value="Genomic_DNA"/>
</dbReference>
<feature type="region of interest" description="Disordered" evidence="1">
    <location>
        <begin position="206"/>
        <end position="231"/>
    </location>
</feature>
<feature type="region of interest" description="Disordered" evidence="1">
    <location>
        <begin position="89"/>
        <end position="108"/>
    </location>
</feature>